<dbReference type="Pfam" id="PF12770">
    <property type="entry name" value="CHAT"/>
    <property type="match status" value="1"/>
</dbReference>
<dbReference type="Proteomes" id="UP000077266">
    <property type="component" value="Unassembled WGS sequence"/>
</dbReference>
<accession>A0A165L8P4</accession>
<reference evidence="2 3" key="1">
    <citation type="journal article" date="2016" name="Mol. Biol. Evol.">
        <title>Comparative Genomics of Early-Diverging Mushroom-Forming Fungi Provides Insights into the Origins of Lignocellulose Decay Capabilities.</title>
        <authorList>
            <person name="Nagy L.G."/>
            <person name="Riley R."/>
            <person name="Tritt A."/>
            <person name="Adam C."/>
            <person name="Daum C."/>
            <person name="Floudas D."/>
            <person name="Sun H."/>
            <person name="Yadav J.S."/>
            <person name="Pangilinan J."/>
            <person name="Larsson K.H."/>
            <person name="Matsuura K."/>
            <person name="Barry K."/>
            <person name="Labutti K."/>
            <person name="Kuo R."/>
            <person name="Ohm R.A."/>
            <person name="Bhattacharya S.S."/>
            <person name="Shirouzu T."/>
            <person name="Yoshinaga Y."/>
            <person name="Martin F.M."/>
            <person name="Grigoriev I.V."/>
            <person name="Hibbett D.S."/>
        </authorList>
    </citation>
    <scope>NUCLEOTIDE SEQUENCE [LARGE SCALE GENOMIC DNA]</scope>
    <source>
        <strain evidence="2 3">HHB12029</strain>
    </source>
</reference>
<gene>
    <name evidence="2" type="ORF">EXIGLDRAFT_607963</name>
</gene>
<evidence type="ECO:0000259" key="1">
    <source>
        <dbReference type="Pfam" id="PF12770"/>
    </source>
</evidence>
<evidence type="ECO:0000313" key="3">
    <source>
        <dbReference type="Proteomes" id="UP000077266"/>
    </source>
</evidence>
<dbReference type="OrthoDB" id="9991317at2759"/>
<proteinExistence type="predicted"/>
<feature type="domain" description="CHAT" evidence="1">
    <location>
        <begin position="3"/>
        <end position="251"/>
    </location>
</feature>
<sequence length="255" mass="27171">MKQGRAHITWCTTGQLAFLPLHAAGPYDGESPSAVDLVVSSYTPNLSCLLPSATLIEATAPPSIFVVAQPKTPGVSPLPGTVQESKKVAANFPTNSAKVLLGQDGTIEAVLEHMAKHPYVHLACHGKQDADPTKSAFLLHDGPLTLHTLMAHKSSNAQLAFLSACETATGDEKVPNEAVHLAAGMLAAGYKSVVATMWSIGDTEAPRVADEFYKALLADPEHNVAFALHDALKKLREHVGVDNFVKWMPYIHLGL</sequence>
<protein>
    <recommendedName>
        <fullName evidence="1">CHAT domain-containing protein</fullName>
    </recommendedName>
</protein>
<keyword evidence="3" id="KW-1185">Reference proteome</keyword>
<dbReference type="InParanoid" id="A0A165L8P4"/>
<name>A0A165L8P4_EXIGL</name>
<dbReference type="EMBL" id="KV425929">
    <property type="protein sequence ID" value="KZV97517.1"/>
    <property type="molecule type" value="Genomic_DNA"/>
</dbReference>
<dbReference type="InterPro" id="IPR024983">
    <property type="entry name" value="CHAT_dom"/>
</dbReference>
<organism evidence="2 3">
    <name type="scientific">Exidia glandulosa HHB12029</name>
    <dbReference type="NCBI Taxonomy" id="1314781"/>
    <lineage>
        <taxon>Eukaryota</taxon>
        <taxon>Fungi</taxon>
        <taxon>Dikarya</taxon>
        <taxon>Basidiomycota</taxon>
        <taxon>Agaricomycotina</taxon>
        <taxon>Agaricomycetes</taxon>
        <taxon>Auriculariales</taxon>
        <taxon>Exidiaceae</taxon>
        <taxon>Exidia</taxon>
    </lineage>
</organism>
<evidence type="ECO:0000313" key="2">
    <source>
        <dbReference type="EMBL" id="KZV97517.1"/>
    </source>
</evidence>
<dbReference type="AlphaFoldDB" id="A0A165L8P4"/>